<dbReference type="InterPro" id="IPR006580">
    <property type="entry name" value="Znf_TTF"/>
</dbReference>
<gene>
    <name evidence="3" type="ORF">CKAN_00169700</name>
</gene>
<evidence type="ECO:0000256" key="1">
    <source>
        <dbReference type="SAM" id="MobiDB-lite"/>
    </source>
</evidence>
<evidence type="ECO:0000313" key="3">
    <source>
        <dbReference type="EMBL" id="RWR73419.1"/>
    </source>
</evidence>
<feature type="region of interest" description="Disordered" evidence="1">
    <location>
        <begin position="1"/>
        <end position="34"/>
    </location>
</feature>
<feature type="domain" description="TTF-type" evidence="2">
    <location>
        <begin position="64"/>
        <end position="147"/>
    </location>
</feature>
<reference evidence="3 4" key="1">
    <citation type="journal article" date="2019" name="Nat. Plants">
        <title>Stout camphor tree genome fills gaps in understanding of flowering plant genome evolution.</title>
        <authorList>
            <person name="Chaw S.M."/>
            <person name="Liu Y.C."/>
            <person name="Wu Y.W."/>
            <person name="Wang H.Y."/>
            <person name="Lin C.I."/>
            <person name="Wu C.S."/>
            <person name="Ke H.M."/>
            <person name="Chang L.Y."/>
            <person name="Hsu C.Y."/>
            <person name="Yang H.T."/>
            <person name="Sudianto E."/>
            <person name="Hsu M.H."/>
            <person name="Wu K.P."/>
            <person name="Wang L.N."/>
            <person name="Leebens-Mack J.H."/>
            <person name="Tsai I.J."/>
        </authorList>
    </citation>
    <scope>NUCLEOTIDE SEQUENCE [LARGE SCALE GENOMIC DNA]</scope>
    <source>
        <strain evidence="4">cv. Chaw 1501</strain>
        <tissue evidence="3">Young leaves</tissue>
    </source>
</reference>
<dbReference type="Pfam" id="PF14291">
    <property type="entry name" value="DUF4371"/>
    <property type="match status" value="1"/>
</dbReference>
<dbReference type="InterPro" id="IPR025398">
    <property type="entry name" value="DUF4371"/>
</dbReference>
<proteinExistence type="predicted"/>
<sequence>MPSSSKKGRVEVNLTDLPADPGLRNPISSYHPMDRGDQVRRAYLQKGPCQPRDHKFPYTGCGQDKRRFNPFWFKDYGSWLEYSIEKDAAFLHETRYDAFITQGFKSWRKKERIENHVGGPNSVHNQAYEKCQNLLNQEQHIETIIVKQSSQARTDYRIRLKATLASIRFLLCQGLPFRGHDESEDSNNMGNFLELCKYLPIKMKPLKELYWKMLLRI</sequence>
<dbReference type="PANTHER" id="PTHR45749">
    <property type="match status" value="1"/>
</dbReference>
<evidence type="ECO:0000259" key="2">
    <source>
        <dbReference type="SMART" id="SM00597"/>
    </source>
</evidence>
<dbReference type="OrthoDB" id="1245066at2759"/>
<evidence type="ECO:0000313" key="4">
    <source>
        <dbReference type="Proteomes" id="UP000283530"/>
    </source>
</evidence>
<name>A0A3S3MRC1_9MAGN</name>
<dbReference type="EMBL" id="QPKB01000001">
    <property type="protein sequence ID" value="RWR73419.1"/>
    <property type="molecule type" value="Genomic_DNA"/>
</dbReference>
<dbReference type="AlphaFoldDB" id="A0A3S3MRC1"/>
<accession>A0A3S3MRC1</accession>
<comment type="caution">
    <text evidence="3">The sequence shown here is derived from an EMBL/GenBank/DDBJ whole genome shotgun (WGS) entry which is preliminary data.</text>
</comment>
<keyword evidence="4" id="KW-1185">Reference proteome</keyword>
<dbReference type="SMART" id="SM00597">
    <property type="entry name" value="ZnF_TTF"/>
    <property type="match status" value="1"/>
</dbReference>
<organism evidence="3 4">
    <name type="scientific">Cinnamomum micranthum f. kanehirae</name>
    <dbReference type="NCBI Taxonomy" id="337451"/>
    <lineage>
        <taxon>Eukaryota</taxon>
        <taxon>Viridiplantae</taxon>
        <taxon>Streptophyta</taxon>
        <taxon>Embryophyta</taxon>
        <taxon>Tracheophyta</taxon>
        <taxon>Spermatophyta</taxon>
        <taxon>Magnoliopsida</taxon>
        <taxon>Magnoliidae</taxon>
        <taxon>Laurales</taxon>
        <taxon>Lauraceae</taxon>
        <taxon>Cinnamomum</taxon>
    </lineage>
</organism>
<protein>
    <submittedName>
        <fullName evidence="3">Zinc finger MYM-type protein 1-like protein</fullName>
    </submittedName>
</protein>
<dbReference type="PANTHER" id="PTHR45749:SF37">
    <property type="entry name" value="OS05G0311600 PROTEIN"/>
    <property type="match status" value="1"/>
</dbReference>
<dbReference type="Proteomes" id="UP000283530">
    <property type="component" value="Unassembled WGS sequence"/>
</dbReference>